<evidence type="ECO:0000256" key="1">
    <source>
        <dbReference type="SAM" id="SignalP"/>
    </source>
</evidence>
<reference evidence="3" key="1">
    <citation type="submission" date="2025-08" db="UniProtKB">
        <authorList>
            <consortium name="RefSeq"/>
        </authorList>
    </citation>
    <scope>IDENTIFICATION</scope>
    <source>
        <tissue evidence="3">Whole organism</tissue>
    </source>
</reference>
<evidence type="ECO:0000313" key="2">
    <source>
        <dbReference type="Proteomes" id="UP000504606"/>
    </source>
</evidence>
<organism evidence="2 3">
    <name type="scientific">Frankliniella occidentalis</name>
    <name type="common">Western flower thrips</name>
    <name type="synonym">Euthrips occidentalis</name>
    <dbReference type="NCBI Taxonomy" id="133901"/>
    <lineage>
        <taxon>Eukaryota</taxon>
        <taxon>Metazoa</taxon>
        <taxon>Ecdysozoa</taxon>
        <taxon>Arthropoda</taxon>
        <taxon>Hexapoda</taxon>
        <taxon>Insecta</taxon>
        <taxon>Pterygota</taxon>
        <taxon>Neoptera</taxon>
        <taxon>Paraneoptera</taxon>
        <taxon>Thysanoptera</taxon>
        <taxon>Terebrantia</taxon>
        <taxon>Thripoidea</taxon>
        <taxon>Thripidae</taxon>
        <taxon>Frankliniella</taxon>
    </lineage>
</organism>
<evidence type="ECO:0000313" key="3">
    <source>
        <dbReference type="RefSeq" id="XP_052121215.1"/>
    </source>
</evidence>
<dbReference type="RefSeq" id="XP_052121215.1">
    <property type="nucleotide sequence ID" value="XM_052265255.1"/>
</dbReference>
<dbReference type="AlphaFoldDB" id="A0A9C6TRT7"/>
<feature type="chain" id="PRO_5039127505" evidence="1">
    <location>
        <begin position="23"/>
        <end position="176"/>
    </location>
</feature>
<accession>A0A9C6TRT7</accession>
<sequence length="176" mass="19849">MLATRHLLFLVFALWCCAGALTESSSSVTHCTSENIRHNFFIGGDLRKIHNTYKNFAPVLNSTNFGPSGERVFLFFDLSNGNISLYSSAPVSRYLLDAVHQSKGTLTSLDRTDFVIPTPFWPKDNNAGVQISVLDFDSLPRTYERAFAGLYYEELEREDVNQKVHIDFSADILLCQ</sequence>
<dbReference type="Proteomes" id="UP000504606">
    <property type="component" value="Unplaced"/>
</dbReference>
<feature type="signal peptide" evidence="1">
    <location>
        <begin position="1"/>
        <end position="22"/>
    </location>
</feature>
<protein>
    <submittedName>
        <fullName evidence="3">Uncharacterized protein LOC127748996</fullName>
    </submittedName>
</protein>
<gene>
    <name evidence="3" type="primary">LOC127748996</name>
</gene>
<dbReference type="KEGG" id="foc:127748996"/>
<keyword evidence="1" id="KW-0732">Signal</keyword>
<proteinExistence type="predicted"/>
<name>A0A9C6TRT7_FRAOC</name>
<keyword evidence="2" id="KW-1185">Reference proteome</keyword>
<dbReference type="GeneID" id="127748996"/>